<protein>
    <submittedName>
        <fullName evidence="2">Uncharacterized protein</fullName>
    </submittedName>
</protein>
<proteinExistence type="predicted"/>
<sequence>MEDSSQESSRVSRSRQEGRKMITTRIIRKTTTLTRGEEQTVSESLTRSSGGMVNVVPIGGASHYPAIQSKRAKVRQKLPDFETGRGRRTYRRIRTFGGRNSVLPFLPRSCVSGGCHRFG</sequence>
<evidence type="ECO:0000313" key="2">
    <source>
        <dbReference type="EMBL" id="KAL0277319.1"/>
    </source>
</evidence>
<comment type="caution">
    <text evidence="2">The sequence shown here is derived from an EMBL/GenBank/DDBJ whole genome shotgun (WGS) entry which is preliminary data.</text>
</comment>
<dbReference type="AlphaFoldDB" id="A0AAW2I507"/>
<feature type="region of interest" description="Disordered" evidence="1">
    <location>
        <begin position="1"/>
        <end position="21"/>
    </location>
</feature>
<feature type="compositionally biased region" description="Low complexity" evidence="1">
    <location>
        <begin position="1"/>
        <end position="11"/>
    </location>
</feature>
<reference evidence="2" key="1">
    <citation type="journal article" date="2024" name="Gigascience">
        <title>Chromosome-level genome of the poultry shaft louse Menopon gallinae provides insight into the host-switching and adaptive evolution of parasitic lice.</title>
        <authorList>
            <person name="Xu Y."/>
            <person name="Ma L."/>
            <person name="Liu S."/>
            <person name="Liang Y."/>
            <person name="Liu Q."/>
            <person name="He Z."/>
            <person name="Tian L."/>
            <person name="Duan Y."/>
            <person name="Cai W."/>
            <person name="Li H."/>
            <person name="Song F."/>
        </authorList>
    </citation>
    <scope>NUCLEOTIDE SEQUENCE</scope>
    <source>
        <strain evidence="2">Cailab_2023a</strain>
    </source>
</reference>
<accession>A0AAW2I507</accession>
<name>A0AAW2I507_9NEOP</name>
<evidence type="ECO:0000256" key="1">
    <source>
        <dbReference type="SAM" id="MobiDB-lite"/>
    </source>
</evidence>
<dbReference type="EMBL" id="JARGDH010000002">
    <property type="protein sequence ID" value="KAL0277319.1"/>
    <property type="molecule type" value="Genomic_DNA"/>
</dbReference>
<gene>
    <name evidence="2" type="ORF">PYX00_004654</name>
</gene>
<organism evidence="2">
    <name type="scientific">Menopon gallinae</name>
    <name type="common">poultry shaft louse</name>
    <dbReference type="NCBI Taxonomy" id="328185"/>
    <lineage>
        <taxon>Eukaryota</taxon>
        <taxon>Metazoa</taxon>
        <taxon>Ecdysozoa</taxon>
        <taxon>Arthropoda</taxon>
        <taxon>Hexapoda</taxon>
        <taxon>Insecta</taxon>
        <taxon>Pterygota</taxon>
        <taxon>Neoptera</taxon>
        <taxon>Paraneoptera</taxon>
        <taxon>Psocodea</taxon>
        <taxon>Troctomorpha</taxon>
        <taxon>Phthiraptera</taxon>
        <taxon>Amblycera</taxon>
        <taxon>Menoponidae</taxon>
        <taxon>Menopon</taxon>
    </lineage>
</organism>